<dbReference type="EMBL" id="CAJNNW010025716">
    <property type="protein sequence ID" value="CAE8678831.1"/>
    <property type="molecule type" value="Genomic_DNA"/>
</dbReference>
<comment type="caution">
    <text evidence="2">The sequence shown here is derived from an EMBL/GenBank/DDBJ whole genome shotgun (WGS) entry which is preliminary data.</text>
</comment>
<dbReference type="AlphaFoldDB" id="A0A813JJA3"/>
<accession>A0A813JJA3</accession>
<evidence type="ECO:0000313" key="2">
    <source>
        <dbReference type="EMBL" id="CAE8678831.1"/>
    </source>
</evidence>
<organism evidence="2 3">
    <name type="scientific">Polarella glacialis</name>
    <name type="common">Dinoflagellate</name>
    <dbReference type="NCBI Taxonomy" id="89957"/>
    <lineage>
        <taxon>Eukaryota</taxon>
        <taxon>Sar</taxon>
        <taxon>Alveolata</taxon>
        <taxon>Dinophyceae</taxon>
        <taxon>Suessiales</taxon>
        <taxon>Suessiaceae</taxon>
        <taxon>Polarella</taxon>
    </lineage>
</organism>
<evidence type="ECO:0000313" key="3">
    <source>
        <dbReference type="Proteomes" id="UP000626109"/>
    </source>
</evidence>
<protein>
    <submittedName>
        <fullName evidence="2">Uncharacterized protein</fullName>
    </submittedName>
</protein>
<evidence type="ECO:0000256" key="1">
    <source>
        <dbReference type="SAM" id="MobiDB-lite"/>
    </source>
</evidence>
<dbReference type="Proteomes" id="UP000626109">
    <property type="component" value="Unassembled WGS sequence"/>
</dbReference>
<gene>
    <name evidence="2" type="ORF">PGLA2088_LOCUS21024</name>
</gene>
<reference evidence="2" key="1">
    <citation type="submission" date="2021-02" db="EMBL/GenBank/DDBJ databases">
        <authorList>
            <person name="Dougan E. K."/>
            <person name="Rhodes N."/>
            <person name="Thang M."/>
            <person name="Chan C."/>
        </authorList>
    </citation>
    <scope>NUCLEOTIDE SEQUENCE</scope>
</reference>
<sequence>TADPGAVPTAVSTAVEPDVELEGVKSSLAHLLIEAAQSGALQSAFQDVAKQRDPAAEAPSPVLEPESRDWAPVQECPEQPQAEETQEVTPAEVAHLEAELSVMMEEQQSLHETVGKLSAQIEDLVRTNQELATKLSGT</sequence>
<proteinExistence type="predicted"/>
<name>A0A813JJA3_POLGL</name>
<feature type="region of interest" description="Disordered" evidence="1">
    <location>
        <begin position="46"/>
        <end position="89"/>
    </location>
</feature>
<feature type="non-terminal residue" evidence="2">
    <location>
        <position position="1"/>
    </location>
</feature>